<keyword evidence="1" id="KW-1133">Transmembrane helix</keyword>
<accession>A0A1H8WIY2</accession>
<dbReference type="OrthoDB" id="136927at2157"/>
<dbReference type="InterPro" id="IPR025509">
    <property type="entry name" value="DUF4396"/>
</dbReference>
<keyword evidence="4" id="KW-1185">Reference proteome</keyword>
<evidence type="ECO:0000259" key="2">
    <source>
        <dbReference type="Pfam" id="PF14342"/>
    </source>
</evidence>
<protein>
    <recommendedName>
        <fullName evidence="2">DUF4396 domain-containing protein</fullName>
    </recommendedName>
</protein>
<dbReference type="EMBL" id="FODV01000031">
    <property type="protein sequence ID" value="SEP27644.1"/>
    <property type="molecule type" value="Genomic_DNA"/>
</dbReference>
<evidence type="ECO:0000313" key="3">
    <source>
        <dbReference type="EMBL" id="SEP27644.1"/>
    </source>
</evidence>
<feature type="transmembrane region" description="Helical" evidence="1">
    <location>
        <begin position="46"/>
        <end position="65"/>
    </location>
</feature>
<proteinExistence type="predicted"/>
<feature type="transmembrane region" description="Helical" evidence="1">
    <location>
        <begin position="146"/>
        <end position="168"/>
    </location>
</feature>
<feature type="transmembrane region" description="Helical" evidence="1">
    <location>
        <begin position="77"/>
        <end position="100"/>
    </location>
</feature>
<gene>
    <name evidence="3" type="ORF">SAMN04487948_1319</name>
</gene>
<keyword evidence="1" id="KW-0812">Transmembrane</keyword>
<sequence length="261" mass="27746">MSVRHSAVNESITPLAAGGGLSGVAKQIEHTFAPAREVIKPILSDPVVVGAWAVLVLLSVGVLWWDLRKNNQAIASLMQAVWTLVVLYSGPFGLAIYWYTGRTQISHDSLWRRGFRSTAHCYSGCGAGEVVGITLAQGILALTIGWVAAITFGFAYLFGYALTIGPLMQDGVSFKEATWDALLSETPSITIMEVFAIGTDLLLAAEAHMGELLFWSALAFSLSVGFVVAWPVNVALVHFGVKEGMSNPAKMGSDSQAAAGD</sequence>
<reference evidence="4" key="1">
    <citation type="submission" date="2016-10" db="EMBL/GenBank/DDBJ databases">
        <authorList>
            <person name="Varghese N."/>
            <person name="Submissions S."/>
        </authorList>
    </citation>
    <scope>NUCLEOTIDE SEQUENCE [LARGE SCALE GENOMIC DNA]</scope>
    <source>
        <strain evidence="4">CGMCC 1.10121</strain>
    </source>
</reference>
<organism evidence="3 4">
    <name type="scientific">Halogranum amylolyticum</name>
    <dbReference type="NCBI Taxonomy" id="660520"/>
    <lineage>
        <taxon>Archaea</taxon>
        <taxon>Methanobacteriati</taxon>
        <taxon>Methanobacteriota</taxon>
        <taxon>Stenosarchaea group</taxon>
        <taxon>Halobacteria</taxon>
        <taxon>Halobacteriales</taxon>
        <taxon>Haloferacaceae</taxon>
    </lineage>
</organism>
<dbReference type="AlphaFoldDB" id="A0A1H8WIY2"/>
<evidence type="ECO:0000256" key="1">
    <source>
        <dbReference type="SAM" id="Phobius"/>
    </source>
</evidence>
<dbReference type="Pfam" id="PF14342">
    <property type="entry name" value="DUF4396"/>
    <property type="match status" value="1"/>
</dbReference>
<keyword evidence="1" id="KW-0472">Membrane</keyword>
<name>A0A1H8WIY2_9EURY</name>
<evidence type="ECO:0000313" key="4">
    <source>
        <dbReference type="Proteomes" id="UP000199126"/>
    </source>
</evidence>
<feature type="transmembrane region" description="Helical" evidence="1">
    <location>
        <begin position="213"/>
        <end position="241"/>
    </location>
</feature>
<dbReference type="Proteomes" id="UP000199126">
    <property type="component" value="Unassembled WGS sequence"/>
</dbReference>
<feature type="domain" description="DUF4396" evidence="2">
    <location>
        <begin position="111"/>
        <end position="242"/>
    </location>
</feature>
<dbReference type="RefSeq" id="WP_089827881.1">
    <property type="nucleotide sequence ID" value="NZ_FODV01000031.1"/>
</dbReference>